<dbReference type="PIRSF" id="PIRSF006256">
    <property type="entry name" value="CMPcnvr_hdrg_mat"/>
    <property type="match status" value="1"/>
</dbReference>
<dbReference type="Pfam" id="PF22521">
    <property type="entry name" value="HypF_C_2"/>
    <property type="match status" value="1"/>
</dbReference>
<dbReference type="UniPathway" id="UPA00335"/>
<dbReference type="InterPro" id="IPR001792">
    <property type="entry name" value="Acylphosphatase-like_dom"/>
</dbReference>
<dbReference type="GO" id="GO:0003725">
    <property type="term" value="F:double-stranded RNA binding"/>
    <property type="evidence" value="ECO:0007669"/>
    <property type="project" value="InterPro"/>
</dbReference>
<proteinExistence type="inferred from homology"/>
<dbReference type="PANTHER" id="PTHR42959">
    <property type="entry name" value="CARBAMOYLTRANSFERASE"/>
    <property type="match status" value="1"/>
</dbReference>
<keyword evidence="4" id="KW-0479">Metal-binding</keyword>
<dbReference type="InterPro" id="IPR051060">
    <property type="entry name" value="Carbamoyltrans_HypF-like"/>
</dbReference>
<protein>
    <recommendedName>
        <fullName evidence="8">Carbamoyltransferase</fullName>
        <ecNumber evidence="8">6.2.-.-</ecNumber>
    </recommendedName>
</protein>
<dbReference type="Pfam" id="PF17788">
    <property type="entry name" value="HypF_C"/>
    <property type="match status" value="1"/>
</dbReference>
<dbReference type="Gene3D" id="3.30.110.120">
    <property type="match status" value="1"/>
</dbReference>
<organism evidence="12 13">
    <name type="scientific">Cyanobacterium aponinum 0216</name>
    <dbReference type="NCBI Taxonomy" id="2676140"/>
    <lineage>
        <taxon>Bacteria</taxon>
        <taxon>Bacillati</taxon>
        <taxon>Cyanobacteriota</taxon>
        <taxon>Cyanophyceae</taxon>
        <taxon>Oscillatoriophycideae</taxon>
        <taxon>Chroococcales</taxon>
        <taxon>Geminocystaceae</taxon>
        <taxon>Cyanobacterium</taxon>
    </lineage>
</organism>
<dbReference type="PROSITE" id="PS51163">
    <property type="entry name" value="YRDC"/>
    <property type="match status" value="1"/>
</dbReference>
<dbReference type="InterPro" id="IPR011125">
    <property type="entry name" value="Znf_HypF"/>
</dbReference>
<dbReference type="GO" id="GO:0016743">
    <property type="term" value="F:carboxyl- or carbamoyltransferase activity"/>
    <property type="evidence" value="ECO:0007669"/>
    <property type="project" value="UniProtKB-UniRule"/>
</dbReference>
<dbReference type="EMBL" id="WMIA01000024">
    <property type="protein sequence ID" value="MTF40279.1"/>
    <property type="molecule type" value="Genomic_DNA"/>
</dbReference>
<evidence type="ECO:0000256" key="9">
    <source>
        <dbReference type="PROSITE-ProRule" id="PRU00520"/>
    </source>
</evidence>
<sequence length="788" mass="89813">MSLSRYEIKINGLVQGIGFRPFIYQLAHKLNINGWINNSSEGVTIQIECSPETLNLFIAKIKQEKPQQSYIENLVISSLNFVGYKSFIIRDSQKENKPISASILPDLSTCNDCIKELFDCQNRRYRYPFINCTNCGCRYSIIKKIPYDRIFTTMSKFEMCEECEKEYKNPLDRRFHAQPNACEKCGPHLELWNQKGEILAKFDQALQTTCELIKQGKILAIKGLGGFHLVIDSRNKLAVNKLRQLKNRPDKPFALMYPNLDKITQDCYVSSLEKKILLSSASPIVLLRRKKENSLSLICSEIAPNNPYLGIMLPYTPLHHLLLAELNFPIVATSGNRHSEPICIDETEALVKLNSITDYFLVHNRPIFSPIDDSIVRVIDNQVIILRCARGYAPLSITLKNQNIARDKNILALGGHLKSAIALKIDNKVFLSQYLGNLDNLENEELLDNTTKKLNNIYQIKPDLITCDLHPDYYSTKYAETIIDKFHKEGKLSKNEDRKNSISLVKVQHHIAHIYSVIAEHNLNLPLLAIAWDGTGYGLDKTIWGGEFFLITEEKIQRIATFSPFPLLGGERAIIEPKRITLALLSQTFKAENNLDTIINKLKINQYFCSQELAILKKMLAKQINSPLTSSVGRLFDGISCLLKPKEIITFEGQAAMALEYLTNDIITTETYPFSWQYNADQCNYIYWESIVKNIVKEYLENQSINNISVKFHQTLVKVISTVAEKVRLKNIVLAGGCFQNKYLLENTIHSLRKNNFQVYYSKKVPTNDGGLALGQILFSLSPNSIKF</sequence>
<dbReference type="GO" id="GO:0051604">
    <property type="term" value="P:protein maturation"/>
    <property type="evidence" value="ECO:0007669"/>
    <property type="project" value="TreeGrafter"/>
</dbReference>
<dbReference type="GO" id="GO:0016874">
    <property type="term" value="F:ligase activity"/>
    <property type="evidence" value="ECO:0007669"/>
    <property type="project" value="UniProtKB-UniRule"/>
</dbReference>
<evidence type="ECO:0000256" key="1">
    <source>
        <dbReference type="ARBA" id="ARBA00004711"/>
    </source>
</evidence>
<keyword evidence="5" id="KW-0863">Zinc-finger</keyword>
<evidence type="ECO:0000256" key="2">
    <source>
        <dbReference type="ARBA" id="ARBA00008097"/>
    </source>
</evidence>
<feature type="domain" description="Acylphosphatase-like" evidence="10">
    <location>
        <begin position="5"/>
        <end position="91"/>
    </location>
</feature>
<comment type="catalytic activity">
    <reaction evidence="9">
        <text>an acyl phosphate + H2O = a carboxylate + phosphate + H(+)</text>
        <dbReference type="Rhea" id="RHEA:14965"/>
        <dbReference type="ChEBI" id="CHEBI:15377"/>
        <dbReference type="ChEBI" id="CHEBI:15378"/>
        <dbReference type="ChEBI" id="CHEBI:29067"/>
        <dbReference type="ChEBI" id="CHEBI:43474"/>
        <dbReference type="ChEBI" id="CHEBI:59918"/>
        <dbReference type="EC" id="3.6.1.7"/>
    </reaction>
</comment>
<dbReference type="RefSeq" id="WP_015221068.1">
    <property type="nucleotide sequence ID" value="NZ_WMIA01000024.1"/>
</dbReference>
<dbReference type="PANTHER" id="PTHR42959:SF1">
    <property type="entry name" value="CARBAMOYLTRANSFERASE HYPF"/>
    <property type="match status" value="1"/>
</dbReference>
<dbReference type="Proteomes" id="UP000437131">
    <property type="component" value="Unassembled WGS sequence"/>
</dbReference>
<comment type="similarity">
    <text evidence="2 8">Belongs to the carbamoyltransferase HypF family.</text>
</comment>
<dbReference type="Pfam" id="PF01300">
    <property type="entry name" value="Sua5_yciO_yrdC"/>
    <property type="match status" value="1"/>
</dbReference>
<evidence type="ECO:0000256" key="5">
    <source>
        <dbReference type="ARBA" id="ARBA00022771"/>
    </source>
</evidence>
<dbReference type="Gene3D" id="3.90.870.50">
    <property type="match status" value="1"/>
</dbReference>
<reference evidence="12 13" key="1">
    <citation type="submission" date="2019-11" db="EMBL/GenBank/DDBJ databases">
        <title>Isolation of a new High Light Tolerant Cyanobacteria.</title>
        <authorList>
            <person name="Dobson Z."/>
            <person name="Vaughn N."/>
            <person name="Vaughn M."/>
            <person name="Fromme P."/>
            <person name="Mazor Y."/>
        </authorList>
    </citation>
    <scope>NUCLEOTIDE SEQUENCE [LARGE SCALE GENOMIC DNA]</scope>
    <source>
        <strain evidence="12 13">0216</strain>
    </source>
</reference>
<dbReference type="PROSITE" id="PS51160">
    <property type="entry name" value="ACYLPHOSPHATASE_3"/>
    <property type="match status" value="1"/>
</dbReference>
<evidence type="ECO:0000313" key="13">
    <source>
        <dbReference type="Proteomes" id="UP000437131"/>
    </source>
</evidence>
<dbReference type="FunFam" id="3.30.420.40:FF:000124">
    <property type="entry name" value="Carbamoyltransferase HypF"/>
    <property type="match status" value="1"/>
</dbReference>
<dbReference type="Gene3D" id="3.30.420.360">
    <property type="match status" value="1"/>
</dbReference>
<dbReference type="GO" id="GO:0003998">
    <property type="term" value="F:acylphosphatase activity"/>
    <property type="evidence" value="ECO:0007669"/>
    <property type="project" value="UniProtKB-EC"/>
</dbReference>
<feature type="domain" description="YrdC-like" evidence="11">
    <location>
        <begin position="203"/>
        <end position="391"/>
    </location>
</feature>
<evidence type="ECO:0000256" key="4">
    <source>
        <dbReference type="ARBA" id="ARBA00022723"/>
    </source>
</evidence>
<dbReference type="Pfam" id="PF07503">
    <property type="entry name" value="zf-HYPF"/>
    <property type="match status" value="2"/>
</dbReference>
<dbReference type="EC" id="6.2.-.-" evidence="8"/>
<dbReference type="AlphaFoldDB" id="A0A844GZR7"/>
<dbReference type="SUPFAM" id="SSF53067">
    <property type="entry name" value="Actin-like ATPase domain"/>
    <property type="match status" value="1"/>
</dbReference>
<feature type="active site" evidence="9">
    <location>
        <position position="38"/>
    </location>
</feature>
<keyword evidence="9" id="KW-0378">Hydrolase</keyword>
<dbReference type="Pfam" id="PF00708">
    <property type="entry name" value="Acylphosphatase"/>
    <property type="match status" value="1"/>
</dbReference>
<dbReference type="InterPro" id="IPR004421">
    <property type="entry name" value="Carbamoyltransferase_HypF"/>
</dbReference>
<dbReference type="InterPro" id="IPR055128">
    <property type="entry name" value="HypF_C_2"/>
</dbReference>
<dbReference type="InterPro" id="IPR041440">
    <property type="entry name" value="HypF_C"/>
</dbReference>
<dbReference type="InterPro" id="IPR006070">
    <property type="entry name" value="Sua5-like_dom"/>
</dbReference>
<dbReference type="InterPro" id="IPR017945">
    <property type="entry name" value="DHBP_synth_RibB-like_a/b_dom"/>
</dbReference>
<dbReference type="Gene3D" id="3.30.420.40">
    <property type="match status" value="1"/>
</dbReference>
<evidence type="ECO:0000256" key="7">
    <source>
        <dbReference type="ARBA" id="ARBA00048220"/>
    </source>
</evidence>
<feature type="active site" evidence="9">
    <location>
        <position position="20"/>
    </location>
</feature>
<dbReference type="InterPro" id="IPR043129">
    <property type="entry name" value="ATPase_NBD"/>
</dbReference>
<evidence type="ECO:0000259" key="11">
    <source>
        <dbReference type="PROSITE" id="PS51163"/>
    </source>
</evidence>
<keyword evidence="3" id="KW-0436">Ligase</keyword>
<dbReference type="SUPFAM" id="SSF54975">
    <property type="entry name" value="Acylphosphatase/BLUF domain-like"/>
    <property type="match status" value="1"/>
</dbReference>
<comment type="pathway">
    <text evidence="1">Protein modification; [NiFe] hydrogenase maturation.</text>
</comment>
<comment type="caution">
    <text evidence="12">The sequence shown here is derived from an EMBL/GenBank/DDBJ whole genome shotgun (WGS) entry which is preliminary data.</text>
</comment>
<evidence type="ECO:0000256" key="6">
    <source>
        <dbReference type="ARBA" id="ARBA00022833"/>
    </source>
</evidence>
<comment type="catalytic activity">
    <reaction evidence="7">
        <text>C-terminal L-cysteinyl-[HypE protein] + carbamoyl phosphate + ATP + H2O = C-terminal S-carboxamide-L-cysteinyl-[HypE protein] + AMP + phosphate + diphosphate + H(+)</text>
        <dbReference type="Rhea" id="RHEA:55636"/>
        <dbReference type="Rhea" id="RHEA-COMP:14247"/>
        <dbReference type="Rhea" id="RHEA-COMP:14392"/>
        <dbReference type="ChEBI" id="CHEBI:15377"/>
        <dbReference type="ChEBI" id="CHEBI:15378"/>
        <dbReference type="ChEBI" id="CHEBI:30616"/>
        <dbReference type="ChEBI" id="CHEBI:33019"/>
        <dbReference type="ChEBI" id="CHEBI:43474"/>
        <dbReference type="ChEBI" id="CHEBI:58228"/>
        <dbReference type="ChEBI" id="CHEBI:76913"/>
        <dbReference type="ChEBI" id="CHEBI:139126"/>
        <dbReference type="ChEBI" id="CHEBI:456215"/>
    </reaction>
</comment>
<evidence type="ECO:0000259" key="10">
    <source>
        <dbReference type="PROSITE" id="PS51160"/>
    </source>
</evidence>
<keyword evidence="12" id="KW-0808">Transferase</keyword>
<evidence type="ECO:0000313" key="12">
    <source>
        <dbReference type="EMBL" id="MTF40279.1"/>
    </source>
</evidence>
<gene>
    <name evidence="12" type="primary">hypF</name>
    <name evidence="12" type="ORF">GGC33_15270</name>
</gene>
<dbReference type="GO" id="GO:0008270">
    <property type="term" value="F:zinc ion binding"/>
    <property type="evidence" value="ECO:0007669"/>
    <property type="project" value="UniProtKB-KW"/>
</dbReference>
<evidence type="ECO:0000256" key="3">
    <source>
        <dbReference type="ARBA" id="ARBA00022598"/>
    </source>
</evidence>
<name>A0A844GZR7_9CHRO</name>
<dbReference type="NCBIfam" id="TIGR00143">
    <property type="entry name" value="hypF"/>
    <property type="match status" value="1"/>
</dbReference>
<evidence type="ECO:0000256" key="8">
    <source>
        <dbReference type="PIRNR" id="PIRNR006256"/>
    </source>
</evidence>
<dbReference type="SUPFAM" id="SSF55821">
    <property type="entry name" value="YrdC/RibB"/>
    <property type="match status" value="1"/>
</dbReference>
<keyword evidence="6" id="KW-0862">Zinc</keyword>
<dbReference type="InterPro" id="IPR036046">
    <property type="entry name" value="Acylphosphatase-like_dom_sf"/>
</dbReference>
<accession>A0A844GZR7</accession>